<dbReference type="Gene3D" id="3.10.440.10">
    <property type="match status" value="1"/>
</dbReference>
<evidence type="ECO:0000256" key="2">
    <source>
        <dbReference type="ARBA" id="ARBA00022980"/>
    </source>
</evidence>
<dbReference type="PROSITE" id="PS01144">
    <property type="entry name" value="RIBOSOMAL_L31E"/>
    <property type="match status" value="1"/>
</dbReference>
<organism evidence="6 7">
    <name type="scientific">Thermosphaera aggregans (strain DSM 11486 / M11TL)</name>
    <dbReference type="NCBI Taxonomy" id="633148"/>
    <lineage>
        <taxon>Archaea</taxon>
        <taxon>Thermoproteota</taxon>
        <taxon>Thermoprotei</taxon>
        <taxon>Desulfurococcales</taxon>
        <taxon>Desulfurococcaceae</taxon>
        <taxon>Thermosphaera</taxon>
    </lineage>
</organism>
<dbReference type="AlphaFoldDB" id="D5U254"/>
<dbReference type="GO" id="GO:0003735">
    <property type="term" value="F:structural constituent of ribosome"/>
    <property type="evidence" value="ECO:0007669"/>
    <property type="project" value="InterPro"/>
</dbReference>
<evidence type="ECO:0000256" key="5">
    <source>
        <dbReference type="HAMAP-Rule" id="MF_00410"/>
    </source>
</evidence>
<dbReference type="SUPFAM" id="SSF54575">
    <property type="entry name" value="Ribosomal protein L31e"/>
    <property type="match status" value="1"/>
</dbReference>
<evidence type="ECO:0000256" key="4">
    <source>
        <dbReference type="ARBA" id="ARBA00035230"/>
    </source>
</evidence>
<dbReference type="GO" id="GO:1990904">
    <property type="term" value="C:ribonucleoprotein complex"/>
    <property type="evidence" value="ECO:0007669"/>
    <property type="project" value="UniProtKB-KW"/>
</dbReference>
<dbReference type="GeneID" id="9165952"/>
<keyword evidence="7" id="KW-1185">Reference proteome</keyword>
<reference evidence="7" key="2">
    <citation type="journal article" date="2010" name="Stand. Genomic Sci.">
        <title>Complete genome sequence of Thermosphaera aggregans type strain (M11TLT).</title>
        <authorList>
            <person name="Spring S."/>
            <person name="Rachel R."/>
            <person name="Lapidus A."/>
            <person name="Davenport K."/>
            <person name="Tice H."/>
            <person name="Copeland A."/>
            <person name="Cheng J.-F."/>
            <person name="Lucas S."/>
            <person name="Chen F."/>
            <person name="Nolan M."/>
            <person name="Bruce D."/>
            <person name="Goodwin L."/>
            <person name="Pitluck S."/>
            <person name="Ivanova N."/>
            <person name="Mavromatis K."/>
            <person name="Ovchinnikova G."/>
            <person name="Pati A."/>
            <person name="Chen A."/>
            <person name="Palaniappan K."/>
            <person name="Land M."/>
            <person name="Hauser L."/>
            <person name="Chang Y.-J."/>
            <person name="Jeffries C.C."/>
            <person name="Brettin T."/>
            <person name="Detter J.C."/>
            <person name="Tapia R."/>
            <person name="Han C."/>
            <person name="Heimerl T."/>
            <person name="Weikl F."/>
            <person name="Brambilla E."/>
            <person name="Goker M."/>
            <person name="Bristow J."/>
            <person name="Eisen J.A."/>
            <person name="Markowitz V."/>
            <person name="Hugenholtz P."/>
            <person name="Kyrpides N.C."/>
            <person name="Klenk H.-P."/>
        </authorList>
    </citation>
    <scope>NUCLEOTIDE SEQUENCE [LARGE SCALE GENOMIC DNA]</scope>
    <source>
        <strain evidence="7">DSM 11486 / M11TL</strain>
    </source>
</reference>
<evidence type="ECO:0000313" key="6">
    <source>
        <dbReference type="EMBL" id="ADG91204.1"/>
    </source>
</evidence>
<accession>D5U254</accession>
<evidence type="ECO:0000256" key="1">
    <source>
        <dbReference type="ARBA" id="ARBA00010808"/>
    </source>
</evidence>
<dbReference type="Proteomes" id="UP000002376">
    <property type="component" value="Chromosome"/>
</dbReference>
<dbReference type="InterPro" id="IPR023621">
    <property type="entry name" value="Ribosomal_eL31_dom_sf"/>
</dbReference>
<dbReference type="Pfam" id="PF01198">
    <property type="entry name" value="Ribosomal_L31e"/>
    <property type="match status" value="1"/>
</dbReference>
<dbReference type="eggNOG" id="arCOG04473">
    <property type="taxonomic scope" value="Archaea"/>
</dbReference>
<dbReference type="EMBL" id="CP001939">
    <property type="protein sequence ID" value="ADG91204.1"/>
    <property type="molecule type" value="Genomic_DNA"/>
</dbReference>
<evidence type="ECO:0000313" key="7">
    <source>
        <dbReference type="Proteomes" id="UP000002376"/>
    </source>
</evidence>
<reference evidence="6 7" key="1">
    <citation type="journal article" date="2010" name="Stand. Genomic Sci.">
        <title>Complete genome sequence of Thermosphaera aggregans type strain (M11TL).</title>
        <authorList>
            <person name="Spring S."/>
            <person name="Rachel R."/>
            <person name="Lapidus A."/>
            <person name="Davenport K."/>
            <person name="Tice H."/>
            <person name="Copeland A."/>
            <person name="Cheng J.F."/>
            <person name="Lucas S."/>
            <person name="Chen F."/>
            <person name="Nolan M."/>
            <person name="Bruce D."/>
            <person name="Goodwin L."/>
            <person name="Pitluck S."/>
            <person name="Ivanova N."/>
            <person name="Mavromatis K."/>
            <person name="Ovchinnikova G."/>
            <person name="Pati A."/>
            <person name="Chen A."/>
            <person name="Palaniappan K."/>
            <person name="Land M."/>
            <person name="Hauser L."/>
            <person name="Chang Y.J."/>
            <person name="Jeffries C.C."/>
            <person name="Brettin T."/>
            <person name="Detter J.C."/>
            <person name="Tapia R."/>
            <person name="Han C."/>
            <person name="Heimerl T."/>
            <person name="Weikl F."/>
            <person name="Brambilla E."/>
            <person name="Goker M."/>
            <person name="Bristow J."/>
            <person name="Eisen J.A."/>
            <person name="Markowitz V."/>
            <person name="Hugenholtz P."/>
            <person name="Kyrpides N.C."/>
            <person name="Klenk H.P."/>
        </authorList>
    </citation>
    <scope>NUCLEOTIDE SEQUENCE [LARGE SCALE GENOMIC DNA]</scope>
    <source>
        <strain evidence="7">DSM 11486 / M11TL</strain>
    </source>
</reference>
<evidence type="ECO:0000256" key="3">
    <source>
        <dbReference type="ARBA" id="ARBA00023274"/>
    </source>
</evidence>
<dbReference type="NCBIfam" id="NF002258">
    <property type="entry name" value="PRK01192.1-1"/>
    <property type="match status" value="1"/>
</dbReference>
<keyword evidence="3 5" id="KW-0687">Ribonucleoprotein</keyword>
<comment type="similarity">
    <text evidence="1 5">Belongs to the eukaryotic ribosomal protein eL31 family.</text>
</comment>
<dbReference type="SMART" id="SM01380">
    <property type="entry name" value="Ribosomal_L31e"/>
    <property type="match status" value="1"/>
</dbReference>
<reference key="3">
    <citation type="submission" date="2010-02" db="EMBL/GenBank/DDBJ databases">
        <title>Complete genome sequence of Thermosphaera aggregans type strain (M11TL).</title>
        <authorList>
            <consortium name="US DOE Joint Genome Institute (JGI-PGF)"/>
            <person name="Spring S."/>
            <person name="Lapidus A."/>
            <person name="Munk C."/>
            <person name="Schroeder M."/>
            <person name="Glavina Del Rio T."/>
            <person name="Tice H."/>
            <person name="Copeland A."/>
            <person name="Cheng J.-F."/>
            <person name="Lucas S."/>
            <person name="Chen F."/>
            <person name="Nolan M."/>
            <person name="Bruce D."/>
            <person name="Goodwin L."/>
            <person name="Pitluck S."/>
            <person name="Ivanova N."/>
            <person name="Mavromatis K."/>
            <person name="Ovchinnikova G."/>
            <person name="Pati A."/>
            <person name="Chen A."/>
            <person name="Palaniappan K."/>
            <person name="Land M."/>
            <person name="Hauser L."/>
            <person name="Chang Y.-J."/>
            <person name="Jeffries C.C."/>
            <person name="Brettin T."/>
            <person name="Detter J.C."/>
            <person name="Tapia R."/>
            <person name="Han C."/>
            <person name="Chain P."/>
            <person name="Heimerl T."/>
            <person name="Weik F."/>
            <person name="Goker M."/>
            <person name="Rachel R."/>
            <person name="Bristow J."/>
            <person name="Eisen J.A."/>
            <person name="Markowitz V."/>
            <person name="Hugenholtz P."/>
            <person name="Kyrpides N.C."/>
            <person name="Klenk H.-P."/>
        </authorList>
    </citation>
    <scope>NUCLEOTIDE SEQUENCE</scope>
    <source>
        <strain>DSM 11486</strain>
    </source>
</reference>
<proteinExistence type="inferred from homology"/>
<dbReference type="GO" id="GO:0006412">
    <property type="term" value="P:translation"/>
    <property type="evidence" value="ECO:0007669"/>
    <property type="project" value="UniProtKB-UniRule"/>
</dbReference>
<protein>
    <recommendedName>
        <fullName evidence="4 5">Large ribosomal subunit protein eL31</fullName>
    </recommendedName>
</protein>
<dbReference type="CDD" id="cd00463">
    <property type="entry name" value="Ribosomal_L31e"/>
    <property type="match status" value="1"/>
</dbReference>
<dbReference type="KEGG" id="tag:Tagg_0932"/>
<dbReference type="RefSeq" id="WP_013129797.1">
    <property type="nucleotide sequence ID" value="NC_014160.1"/>
</dbReference>
<dbReference type="GO" id="GO:0005840">
    <property type="term" value="C:ribosome"/>
    <property type="evidence" value="ECO:0007669"/>
    <property type="project" value="UniProtKB-KW"/>
</dbReference>
<dbReference type="InterPro" id="IPR020052">
    <property type="entry name" value="Ribosomal_eL31_CS"/>
</dbReference>
<keyword evidence="2 5" id="KW-0689">Ribosomal protein</keyword>
<dbReference type="STRING" id="633148.Tagg_0932"/>
<dbReference type="OrthoDB" id="10127at2157"/>
<dbReference type="HOGENOM" id="CLU_112570_3_1_2"/>
<dbReference type="InterPro" id="IPR000054">
    <property type="entry name" value="Ribosomal_eL31"/>
</dbReference>
<dbReference type="HAMAP" id="MF_00410">
    <property type="entry name" value="Ribosomal_eL31"/>
    <property type="match status" value="1"/>
</dbReference>
<name>D5U254_THEAM</name>
<sequence>MSEQGQVVKTVHVIPLKRVYYGRRGNRADRAVRLVKKYVARHFKEAEKIVVDPAVNDYIWSRSREKPPRKVVVEIRLDKENKVAKVFLARKPLAQKPSS</sequence>
<gene>
    <name evidence="5" type="primary">rpl31e</name>
    <name evidence="6" type="ordered locus">Tagg_0932</name>
</gene>